<keyword evidence="2" id="KW-1133">Transmembrane helix</keyword>
<dbReference type="RefSeq" id="WP_189085193.1">
    <property type="nucleotide sequence ID" value="NZ_BMRJ01000002.1"/>
</dbReference>
<dbReference type="Proteomes" id="UP000610303">
    <property type="component" value="Unassembled WGS sequence"/>
</dbReference>
<feature type="transmembrane region" description="Helical" evidence="2">
    <location>
        <begin position="99"/>
        <end position="124"/>
    </location>
</feature>
<organism evidence="3 4">
    <name type="scientific">Agromyces mediolanus</name>
    <name type="common">Corynebacterium mediolanum</name>
    <dbReference type="NCBI Taxonomy" id="41986"/>
    <lineage>
        <taxon>Bacteria</taxon>
        <taxon>Bacillati</taxon>
        <taxon>Actinomycetota</taxon>
        <taxon>Actinomycetes</taxon>
        <taxon>Micrococcales</taxon>
        <taxon>Microbacteriaceae</taxon>
        <taxon>Agromyces</taxon>
    </lineage>
</organism>
<comment type="caution">
    <text evidence="3">The sequence shown here is derived from an EMBL/GenBank/DDBJ whole genome shotgun (WGS) entry which is preliminary data.</text>
</comment>
<name>A0A918CIH5_AGRME</name>
<feature type="compositionally biased region" description="Low complexity" evidence="1">
    <location>
        <begin position="420"/>
        <end position="433"/>
    </location>
</feature>
<evidence type="ECO:0000313" key="3">
    <source>
        <dbReference type="EMBL" id="GGR26232.1"/>
    </source>
</evidence>
<dbReference type="EMBL" id="BMRJ01000002">
    <property type="protein sequence ID" value="GGR26232.1"/>
    <property type="molecule type" value="Genomic_DNA"/>
</dbReference>
<sequence length="444" mass="45885">MTSSGTGERTVDDGSRGTRAARIVGIDYARFLALAGMMATHLWTWQPDGGTPALSAALQGKAAALFAVLAGVGIALSTRRAVAEGRVSSARWAVFGRGLALLVIGLTLGLFPGSILVILAYYALTFWAMIPFLRVPSRVLLPIAVGWALVWPPLLQLARAELVVPFEVGSASWLDFEDPLRLVRGLLVTGVYPVGTWLVYTMVGLVVGRAVLAVVAEPARLRALGIRLAVIGAGLAAVAVSLSWLLAVGFGGLERLAEARPELGAAGVAEQFLAEQFGGPPGGSLWWLASPAPHTGTSFDLAITCGTSLLALGLCLALGAILGPRTRLVLAPIGAAGGAPLTVYTAHVLAAGLVDALASLEPWDDGLPWQVSSLQLWLLHVAGALLIGLVLALLGRRGPLEAVVAWVARRFARLGKGEADAAPAAPSGDAPPGDVQPGPRRLDG</sequence>
<evidence type="ECO:0008006" key="5">
    <source>
        <dbReference type="Google" id="ProtNLM"/>
    </source>
</evidence>
<evidence type="ECO:0000313" key="4">
    <source>
        <dbReference type="Proteomes" id="UP000610303"/>
    </source>
</evidence>
<dbReference type="AlphaFoldDB" id="A0A918CIH5"/>
<reference evidence="3" key="2">
    <citation type="submission" date="2020-09" db="EMBL/GenBank/DDBJ databases">
        <authorList>
            <person name="Sun Q."/>
            <person name="Ohkuma M."/>
        </authorList>
    </citation>
    <scope>NUCLEOTIDE SEQUENCE</scope>
    <source>
        <strain evidence="3">JCM 3346</strain>
    </source>
</reference>
<keyword evidence="2" id="KW-0472">Membrane</keyword>
<gene>
    <name evidence="3" type="ORF">GCM10010196_19670</name>
</gene>
<feature type="transmembrane region" description="Helical" evidence="2">
    <location>
        <begin position="329"/>
        <end position="354"/>
    </location>
</feature>
<evidence type="ECO:0000256" key="1">
    <source>
        <dbReference type="SAM" id="MobiDB-lite"/>
    </source>
</evidence>
<reference evidence="3" key="1">
    <citation type="journal article" date="2014" name="Int. J. Syst. Evol. Microbiol.">
        <title>Complete genome sequence of Corynebacterium casei LMG S-19264T (=DSM 44701T), isolated from a smear-ripened cheese.</title>
        <authorList>
            <consortium name="US DOE Joint Genome Institute (JGI-PGF)"/>
            <person name="Walter F."/>
            <person name="Albersmeier A."/>
            <person name="Kalinowski J."/>
            <person name="Ruckert C."/>
        </authorList>
    </citation>
    <scope>NUCLEOTIDE SEQUENCE</scope>
    <source>
        <strain evidence="3">JCM 3346</strain>
    </source>
</reference>
<evidence type="ECO:0000256" key="2">
    <source>
        <dbReference type="SAM" id="Phobius"/>
    </source>
</evidence>
<feature type="transmembrane region" description="Helical" evidence="2">
    <location>
        <begin position="228"/>
        <end position="253"/>
    </location>
</feature>
<protein>
    <recommendedName>
        <fullName evidence="5">Heparan-alpha-glucosaminide N-acetyltransferase catalytic domain-containing protein</fullName>
    </recommendedName>
</protein>
<feature type="transmembrane region" description="Helical" evidence="2">
    <location>
        <begin position="58"/>
        <end position="78"/>
    </location>
</feature>
<proteinExistence type="predicted"/>
<feature type="transmembrane region" description="Helical" evidence="2">
    <location>
        <begin position="374"/>
        <end position="394"/>
    </location>
</feature>
<keyword evidence="2" id="KW-0812">Transmembrane</keyword>
<feature type="transmembrane region" description="Helical" evidence="2">
    <location>
        <begin position="301"/>
        <end position="322"/>
    </location>
</feature>
<accession>A0A918CIH5</accession>
<feature type="region of interest" description="Disordered" evidence="1">
    <location>
        <begin position="419"/>
        <end position="444"/>
    </location>
</feature>
<keyword evidence="4" id="KW-1185">Reference proteome</keyword>
<feature type="transmembrane region" description="Helical" evidence="2">
    <location>
        <begin position="28"/>
        <end position="46"/>
    </location>
</feature>